<comment type="caution">
    <text evidence="1">The sequence shown here is derived from an EMBL/GenBank/DDBJ whole genome shotgun (WGS) entry which is preliminary data.</text>
</comment>
<protein>
    <submittedName>
        <fullName evidence="1">16865_t:CDS:1</fullName>
    </submittedName>
</protein>
<organism evidence="1 2">
    <name type="scientific">Dentiscutata erythropus</name>
    <dbReference type="NCBI Taxonomy" id="1348616"/>
    <lineage>
        <taxon>Eukaryota</taxon>
        <taxon>Fungi</taxon>
        <taxon>Fungi incertae sedis</taxon>
        <taxon>Mucoromycota</taxon>
        <taxon>Glomeromycotina</taxon>
        <taxon>Glomeromycetes</taxon>
        <taxon>Diversisporales</taxon>
        <taxon>Gigasporaceae</taxon>
        <taxon>Dentiscutata</taxon>
    </lineage>
</organism>
<gene>
    <name evidence="1" type="ORF">DERYTH_LOCUS8208</name>
</gene>
<evidence type="ECO:0000313" key="2">
    <source>
        <dbReference type="Proteomes" id="UP000789405"/>
    </source>
</evidence>
<dbReference type="Proteomes" id="UP000789405">
    <property type="component" value="Unassembled WGS sequence"/>
</dbReference>
<dbReference type="AlphaFoldDB" id="A0A9N9CUC9"/>
<dbReference type="EMBL" id="CAJVPY010004184">
    <property type="protein sequence ID" value="CAG8612387.1"/>
    <property type="molecule type" value="Genomic_DNA"/>
</dbReference>
<evidence type="ECO:0000313" key="1">
    <source>
        <dbReference type="EMBL" id="CAG8612387.1"/>
    </source>
</evidence>
<dbReference type="OrthoDB" id="2400003at2759"/>
<sequence length="160" mass="18638">MNENSALSYLQVYYHYPQQESQHLLQSSSQQPQFFLNDDMPTFDSQDSFVYSIQQQNSFMSDILTINTTEDDISSNIDMSEIDQDGDQLNIAPGLPFKSWEQLDRHIQIYAKQNSFVTIILESESDDITRRRCRYACEHQGTGHSKKTVILEQQKQSRTK</sequence>
<reference evidence="1" key="1">
    <citation type="submission" date="2021-06" db="EMBL/GenBank/DDBJ databases">
        <authorList>
            <person name="Kallberg Y."/>
            <person name="Tangrot J."/>
            <person name="Rosling A."/>
        </authorList>
    </citation>
    <scope>NUCLEOTIDE SEQUENCE</scope>
    <source>
        <strain evidence="1">MA453B</strain>
    </source>
</reference>
<name>A0A9N9CUC9_9GLOM</name>
<proteinExistence type="predicted"/>
<accession>A0A9N9CUC9</accession>
<keyword evidence="2" id="KW-1185">Reference proteome</keyword>